<protein>
    <submittedName>
        <fullName evidence="1">Uncharacterized protein</fullName>
    </submittedName>
</protein>
<reference evidence="1" key="1">
    <citation type="submission" date="2023-11" db="EMBL/GenBank/DDBJ databases">
        <authorList>
            <person name="Alioto T."/>
            <person name="Alioto T."/>
            <person name="Gomez Garrido J."/>
        </authorList>
    </citation>
    <scope>NUCLEOTIDE SEQUENCE</scope>
</reference>
<evidence type="ECO:0000313" key="1">
    <source>
        <dbReference type="EMBL" id="CAK4033587.1"/>
    </source>
</evidence>
<accession>A0AAI8Z718</accession>
<dbReference type="EMBL" id="CAVMBE010000089">
    <property type="protein sequence ID" value="CAK4033587.1"/>
    <property type="molecule type" value="Genomic_DNA"/>
</dbReference>
<evidence type="ECO:0000313" key="2">
    <source>
        <dbReference type="Proteomes" id="UP001296104"/>
    </source>
</evidence>
<proteinExistence type="predicted"/>
<comment type="caution">
    <text evidence="1">The sequence shown here is derived from an EMBL/GenBank/DDBJ whole genome shotgun (WGS) entry which is preliminary data.</text>
</comment>
<sequence length="63" mass="6985">MAAQPQEDYLDKAVDAIEKKAGAASGHPVDPSKYRAKNEKLTDKIREFIEKKTGKKIPSKISN</sequence>
<dbReference type="AlphaFoldDB" id="A0AAI8Z718"/>
<dbReference type="Proteomes" id="UP001296104">
    <property type="component" value="Unassembled WGS sequence"/>
</dbReference>
<organism evidence="1 2">
    <name type="scientific">Lecanosticta acicola</name>
    <dbReference type="NCBI Taxonomy" id="111012"/>
    <lineage>
        <taxon>Eukaryota</taxon>
        <taxon>Fungi</taxon>
        <taxon>Dikarya</taxon>
        <taxon>Ascomycota</taxon>
        <taxon>Pezizomycotina</taxon>
        <taxon>Dothideomycetes</taxon>
        <taxon>Dothideomycetidae</taxon>
        <taxon>Mycosphaerellales</taxon>
        <taxon>Mycosphaerellaceae</taxon>
        <taxon>Lecanosticta</taxon>
    </lineage>
</organism>
<keyword evidence="2" id="KW-1185">Reference proteome</keyword>
<gene>
    <name evidence="1" type="ORF">LECACI_7A008745</name>
</gene>
<name>A0AAI8Z718_9PEZI</name>